<evidence type="ECO:0000313" key="2">
    <source>
        <dbReference type="Proteomes" id="UP001321542"/>
    </source>
</evidence>
<name>A0ABN5V7Q9_9ACTN</name>
<organism evidence="1 2">
    <name type="scientific">Streptomyces graminofaciens</name>
    <dbReference type="NCBI Taxonomy" id="68212"/>
    <lineage>
        <taxon>Bacteria</taxon>
        <taxon>Bacillati</taxon>
        <taxon>Actinomycetota</taxon>
        <taxon>Actinomycetes</taxon>
        <taxon>Kitasatosporales</taxon>
        <taxon>Streptomycetaceae</taxon>
        <taxon>Streptomyces</taxon>
    </lineage>
</organism>
<evidence type="ECO:0000313" key="1">
    <source>
        <dbReference type="EMBL" id="BBC29337.1"/>
    </source>
</evidence>
<gene>
    <name evidence="1" type="ORF">SGFS_006310</name>
</gene>
<sequence>MPFETRFLEPKDVEALLALERTKWDRHQAATGADLEARIRMYPQLSIGVFDSSSGVALASLFMKPISGDRVCSAADWADCARVEELSEDTVHSLFGISLTSVDADSVTAIFEFFWPYALNQGWRDIYLGSPMPGFRAWKQANPSSTAEVYMRERRHGLPRDPQLRYYYNKGFKEIVACKPGYFPHPASLDYGAVIRGRVPLSGGALLWRHVPLPWLQRLRHLLFRLVRTSRASS</sequence>
<proteinExistence type="predicted"/>
<keyword evidence="2" id="KW-1185">Reference proteome</keyword>
<dbReference type="RefSeq" id="WP_286247385.1">
    <property type="nucleotide sequence ID" value="NZ_AP018448.1"/>
</dbReference>
<protein>
    <submittedName>
        <fullName evidence="1">Uncharacterized protein</fullName>
    </submittedName>
</protein>
<dbReference type="EMBL" id="AP018448">
    <property type="protein sequence ID" value="BBC29337.1"/>
    <property type="molecule type" value="Genomic_DNA"/>
</dbReference>
<dbReference type="Gene3D" id="3.40.630.30">
    <property type="match status" value="1"/>
</dbReference>
<reference evidence="1 2" key="2">
    <citation type="journal article" date="2023" name="ChemBioChem">
        <title>Acyltransferase Domain Exchange between Two Independent Type I Polyketide Synthases in the Same Producer Strain of Macrolide Antibiotics.</title>
        <authorList>
            <person name="Kudo F."/>
            <person name="Kishikawa K."/>
            <person name="Tsuboi K."/>
            <person name="Kido T."/>
            <person name="Usui T."/>
            <person name="Hashimoto J."/>
            <person name="Shin-Ya K."/>
            <person name="Miyanaga A."/>
            <person name="Eguchi T."/>
        </authorList>
    </citation>
    <scope>NUCLEOTIDE SEQUENCE [LARGE SCALE GENOMIC DNA]</scope>
    <source>
        <strain evidence="1 2">A-8890</strain>
    </source>
</reference>
<reference evidence="1 2" key="1">
    <citation type="journal article" date="2010" name="ChemBioChem">
        <title>Cloning and characterization of the biosynthetic gene cluster of 16-membered macrolide antibiotic FD-891: involvement of a dual functional cytochrome P450 monooxygenase catalyzing epoxidation and hydroxylation.</title>
        <authorList>
            <person name="Kudo F."/>
            <person name="Motegi A."/>
            <person name="Mizoue K."/>
            <person name="Eguchi T."/>
        </authorList>
    </citation>
    <scope>NUCLEOTIDE SEQUENCE [LARGE SCALE GENOMIC DNA]</scope>
    <source>
        <strain evidence="1 2">A-8890</strain>
    </source>
</reference>
<accession>A0ABN5V7Q9</accession>
<dbReference type="Proteomes" id="UP001321542">
    <property type="component" value="Chromosome"/>
</dbReference>